<dbReference type="SMART" id="SM00173">
    <property type="entry name" value="RAS"/>
    <property type="match status" value="1"/>
</dbReference>
<dbReference type="PROSITE" id="PS51421">
    <property type="entry name" value="RAS"/>
    <property type="match status" value="1"/>
</dbReference>
<dbReference type="SMART" id="SM00174">
    <property type="entry name" value="RHO"/>
    <property type="match status" value="1"/>
</dbReference>
<gene>
    <name evidence="5" type="ORF">NEMVEDRAFT_v1g233657</name>
</gene>
<dbReference type="PANTHER" id="PTHR47979">
    <property type="entry name" value="DRAB11-RELATED"/>
    <property type="match status" value="1"/>
</dbReference>
<evidence type="ECO:0000256" key="4">
    <source>
        <dbReference type="ARBA" id="ARBA00023136"/>
    </source>
</evidence>
<dbReference type="eggNOG" id="KOG0091">
    <property type="taxonomic scope" value="Eukaryota"/>
</dbReference>
<dbReference type="PRINTS" id="PR00449">
    <property type="entry name" value="RASTRNSFRMNG"/>
</dbReference>
<dbReference type="Pfam" id="PF00071">
    <property type="entry name" value="Ras"/>
    <property type="match status" value="1"/>
</dbReference>
<dbReference type="SMART" id="SM00175">
    <property type="entry name" value="RAB"/>
    <property type="match status" value="1"/>
</dbReference>
<sequence length="224" mass="25734">MKPKYFYQFRIILIGDSTVGKSSLLRQFTEGQFFENSDPTVGVDFHVRVLELKGDVRIKLQIWDTAGQERFRSITYSYYRNTVGCLIIYDITNRDSFVNVMDWYKEAKQCVEEAEVVFMLVGHKIDKESKRVVSTEEGECFAEAHNMMFIETSAKVLCNIEEAFISVAEEVYKRMERGELGLRDGWDGIKALPMRPHDILGISHALSAEDLIEQQSDSKKCCSA</sequence>
<dbReference type="GO" id="GO:0012505">
    <property type="term" value="C:endomembrane system"/>
    <property type="evidence" value="ECO:0007669"/>
    <property type="project" value="UniProtKB-SubCell"/>
</dbReference>
<dbReference type="PROSITE" id="PS51420">
    <property type="entry name" value="RHO"/>
    <property type="match status" value="1"/>
</dbReference>
<comment type="similarity">
    <text evidence="2">Belongs to the small GTPase superfamily. Rab family.</text>
</comment>
<dbReference type="GO" id="GO:0016192">
    <property type="term" value="P:vesicle-mediated transport"/>
    <property type="evidence" value="ECO:0000318"/>
    <property type="project" value="GO_Central"/>
</dbReference>
<dbReference type="GO" id="GO:0005525">
    <property type="term" value="F:GTP binding"/>
    <property type="evidence" value="ECO:0000318"/>
    <property type="project" value="GO_Central"/>
</dbReference>
<dbReference type="SUPFAM" id="SSF52540">
    <property type="entry name" value="P-loop containing nucleoside triphosphate hydrolases"/>
    <property type="match status" value="1"/>
</dbReference>
<dbReference type="KEGG" id="nve:5503165"/>
<dbReference type="FunFam" id="3.40.50.300:FF:000586">
    <property type="entry name" value="Rab family GTPase"/>
    <property type="match status" value="1"/>
</dbReference>
<keyword evidence="3" id="KW-0547">Nucleotide-binding</keyword>
<dbReference type="InterPro" id="IPR001806">
    <property type="entry name" value="Small_GTPase"/>
</dbReference>
<evidence type="ECO:0000256" key="2">
    <source>
        <dbReference type="ARBA" id="ARBA00006270"/>
    </source>
</evidence>
<organism evidence="5 6">
    <name type="scientific">Nematostella vectensis</name>
    <name type="common">Starlet sea anemone</name>
    <dbReference type="NCBI Taxonomy" id="45351"/>
    <lineage>
        <taxon>Eukaryota</taxon>
        <taxon>Metazoa</taxon>
        <taxon>Cnidaria</taxon>
        <taxon>Anthozoa</taxon>
        <taxon>Hexacorallia</taxon>
        <taxon>Actiniaria</taxon>
        <taxon>Edwardsiidae</taxon>
        <taxon>Nematostella</taxon>
    </lineage>
</organism>
<comment type="subcellular location">
    <subcellularLocation>
        <location evidence="1">Endomembrane system</location>
    </subcellularLocation>
</comment>
<dbReference type="PROSITE" id="PS51419">
    <property type="entry name" value="RAB"/>
    <property type="match status" value="1"/>
</dbReference>
<accession>A7SVV1</accession>
<protein>
    <recommendedName>
        <fullName evidence="7">Ras-related protein Rab-39B</fullName>
    </recommendedName>
</protein>
<dbReference type="Gene3D" id="3.40.50.300">
    <property type="entry name" value="P-loop containing nucleotide triphosphate hydrolases"/>
    <property type="match status" value="1"/>
</dbReference>
<dbReference type="InterPro" id="IPR027417">
    <property type="entry name" value="P-loop_NTPase"/>
</dbReference>
<evidence type="ECO:0000256" key="3">
    <source>
        <dbReference type="ARBA" id="ARBA00022741"/>
    </source>
</evidence>
<proteinExistence type="inferred from homology"/>
<dbReference type="PhylomeDB" id="A7SVV1"/>
<keyword evidence="6" id="KW-1185">Reference proteome</keyword>
<dbReference type="EMBL" id="DS469845">
    <property type="protein sequence ID" value="EDO32176.1"/>
    <property type="molecule type" value="Genomic_DNA"/>
</dbReference>
<evidence type="ECO:0000313" key="5">
    <source>
        <dbReference type="EMBL" id="EDO32176.1"/>
    </source>
</evidence>
<evidence type="ECO:0000256" key="1">
    <source>
        <dbReference type="ARBA" id="ARBA00004308"/>
    </source>
</evidence>
<dbReference type="InterPro" id="IPR050209">
    <property type="entry name" value="Rab_GTPases_membrane_traffic"/>
</dbReference>
<dbReference type="GO" id="GO:0003924">
    <property type="term" value="F:GTPase activity"/>
    <property type="evidence" value="ECO:0000318"/>
    <property type="project" value="GO_Central"/>
</dbReference>
<evidence type="ECO:0000313" key="6">
    <source>
        <dbReference type="Proteomes" id="UP000001593"/>
    </source>
</evidence>
<keyword evidence="4" id="KW-0472">Membrane</keyword>
<dbReference type="Proteomes" id="UP000001593">
    <property type="component" value="Unassembled WGS sequence"/>
</dbReference>
<dbReference type="OMA" id="RKTFEHV"/>
<reference evidence="5 6" key="1">
    <citation type="journal article" date="2007" name="Science">
        <title>Sea anemone genome reveals ancestral eumetazoan gene repertoire and genomic organization.</title>
        <authorList>
            <person name="Putnam N.H."/>
            <person name="Srivastava M."/>
            <person name="Hellsten U."/>
            <person name="Dirks B."/>
            <person name="Chapman J."/>
            <person name="Salamov A."/>
            <person name="Terry A."/>
            <person name="Shapiro H."/>
            <person name="Lindquist E."/>
            <person name="Kapitonov V.V."/>
            <person name="Jurka J."/>
            <person name="Genikhovich G."/>
            <person name="Grigoriev I.V."/>
            <person name="Lucas S.M."/>
            <person name="Steele R.E."/>
            <person name="Finnerty J.R."/>
            <person name="Technau U."/>
            <person name="Martindale M.Q."/>
            <person name="Rokhsar D.S."/>
        </authorList>
    </citation>
    <scope>NUCLEOTIDE SEQUENCE [LARGE SCALE GENOMIC DNA]</scope>
    <source>
        <strain evidence="6">CH2 X CH6</strain>
    </source>
</reference>
<evidence type="ECO:0008006" key="7">
    <source>
        <dbReference type="Google" id="ProtNLM"/>
    </source>
</evidence>
<dbReference type="AlphaFoldDB" id="A7SVV1"/>
<dbReference type="NCBIfam" id="TIGR00231">
    <property type="entry name" value="small_GTP"/>
    <property type="match status" value="1"/>
</dbReference>
<dbReference type="InParanoid" id="A7SVV1"/>
<dbReference type="SMART" id="SM00176">
    <property type="entry name" value="RAN"/>
    <property type="match status" value="1"/>
</dbReference>
<dbReference type="STRING" id="45351.A7SVV1"/>
<dbReference type="InterPro" id="IPR005225">
    <property type="entry name" value="Small_GTP-bd"/>
</dbReference>
<dbReference type="HOGENOM" id="CLU_041217_23_1_1"/>
<name>A7SVV1_NEMVE</name>